<protein>
    <submittedName>
        <fullName evidence="10">Lipocalin</fullName>
    </submittedName>
</protein>
<keyword evidence="2" id="KW-0813">Transport</keyword>
<keyword evidence="3" id="KW-1003">Cell membrane</keyword>
<proteinExistence type="inferred from homology"/>
<feature type="transmembrane region" description="Helical" evidence="9">
    <location>
        <begin position="166"/>
        <end position="189"/>
    </location>
</feature>
<keyword evidence="6 9" id="KW-1133">Transmembrane helix</keyword>
<reference evidence="10 11" key="1">
    <citation type="submission" date="2015-09" db="EMBL/GenBank/DDBJ databases">
        <authorList>
            <person name="Jackson K.R."/>
            <person name="Lunt B.L."/>
            <person name="Fisher J.N.B."/>
            <person name="Gardner A.V."/>
            <person name="Bailey M.E."/>
            <person name="Deus L.M."/>
            <person name="Earl A.S."/>
            <person name="Gibby P.D."/>
            <person name="Hartmann K.A."/>
            <person name="Liu J.E."/>
            <person name="Manci A.M."/>
            <person name="Nielsen D.A."/>
            <person name="Solomon M.B."/>
            <person name="Breakwell D.P."/>
            <person name="Burnett S.H."/>
            <person name="Grose J.H."/>
        </authorList>
    </citation>
    <scope>NUCLEOTIDE SEQUENCE [LARGE SCALE GENOMIC DNA]</scope>
    <source>
        <strain evidence="10 11">16</strain>
    </source>
</reference>
<comment type="subcellular location">
    <subcellularLocation>
        <location evidence="1">Cell inner membrane</location>
        <topology evidence="1">Multi-pass membrane protein</topology>
    </subcellularLocation>
</comment>
<evidence type="ECO:0000313" key="11">
    <source>
        <dbReference type="Proteomes" id="UP000048984"/>
    </source>
</evidence>
<keyword evidence="4" id="KW-0997">Cell inner membrane</keyword>
<evidence type="ECO:0000256" key="1">
    <source>
        <dbReference type="ARBA" id="ARBA00004429"/>
    </source>
</evidence>
<evidence type="ECO:0000256" key="7">
    <source>
        <dbReference type="ARBA" id="ARBA00023136"/>
    </source>
</evidence>
<evidence type="ECO:0000256" key="5">
    <source>
        <dbReference type="ARBA" id="ARBA00022692"/>
    </source>
</evidence>
<feature type="transmembrane region" description="Helical" evidence="9">
    <location>
        <begin position="241"/>
        <end position="271"/>
    </location>
</feature>
<dbReference type="PANTHER" id="PTHR30574:SF1">
    <property type="entry name" value="SULPHUR TRANSPORT DOMAIN-CONTAINING PROTEIN"/>
    <property type="match status" value="1"/>
</dbReference>
<keyword evidence="11" id="KW-1185">Reference proteome</keyword>
<feature type="transmembrane region" description="Helical" evidence="9">
    <location>
        <begin position="201"/>
        <end position="221"/>
    </location>
</feature>
<name>A0A0P6VR81_9HYPH</name>
<dbReference type="Proteomes" id="UP000048984">
    <property type="component" value="Unassembled WGS sequence"/>
</dbReference>
<evidence type="ECO:0000256" key="6">
    <source>
        <dbReference type="ARBA" id="ARBA00022989"/>
    </source>
</evidence>
<feature type="transmembrane region" description="Helical" evidence="9">
    <location>
        <begin position="47"/>
        <end position="68"/>
    </location>
</feature>
<evidence type="ECO:0000256" key="8">
    <source>
        <dbReference type="ARBA" id="ARBA00035655"/>
    </source>
</evidence>
<dbReference type="STRING" id="665126.ABB55_16985"/>
<feature type="transmembrane region" description="Helical" evidence="9">
    <location>
        <begin position="292"/>
        <end position="315"/>
    </location>
</feature>
<dbReference type="RefSeq" id="WP_054359862.1">
    <property type="nucleotide sequence ID" value="NZ_LJYW01000001.1"/>
</dbReference>
<reference evidence="10 11" key="2">
    <citation type="submission" date="2015-10" db="EMBL/GenBank/DDBJ databases">
        <title>Draft Genome Sequence of Prosthecomicrobium hirschii ATCC 27832.</title>
        <authorList>
            <person name="Daniel J."/>
            <person name="Givan S.A."/>
            <person name="Brun Y.V."/>
            <person name="Brown P.J."/>
        </authorList>
    </citation>
    <scope>NUCLEOTIDE SEQUENCE [LARGE SCALE GENOMIC DNA]</scope>
    <source>
        <strain evidence="10 11">16</strain>
    </source>
</reference>
<evidence type="ECO:0000256" key="3">
    <source>
        <dbReference type="ARBA" id="ARBA00022475"/>
    </source>
</evidence>
<feature type="transmembrane region" description="Helical" evidence="9">
    <location>
        <begin position="321"/>
        <end position="343"/>
    </location>
</feature>
<dbReference type="InterPro" id="IPR007272">
    <property type="entry name" value="Sulf_transp_TsuA/YedE"/>
</dbReference>
<keyword evidence="5 9" id="KW-0812">Transmembrane</keyword>
<dbReference type="GO" id="GO:0005886">
    <property type="term" value="C:plasma membrane"/>
    <property type="evidence" value="ECO:0007669"/>
    <property type="project" value="UniProtKB-SubCell"/>
</dbReference>
<feature type="transmembrane region" description="Helical" evidence="9">
    <location>
        <begin position="115"/>
        <end position="132"/>
    </location>
</feature>
<dbReference type="EMBL" id="LJYW01000001">
    <property type="protein sequence ID" value="KPL53698.1"/>
    <property type="molecule type" value="Genomic_DNA"/>
</dbReference>
<evidence type="ECO:0000256" key="9">
    <source>
        <dbReference type="SAM" id="Phobius"/>
    </source>
</evidence>
<comment type="caution">
    <text evidence="10">The sequence shown here is derived from an EMBL/GenBank/DDBJ whole genome shotgun (WGS) entry which is preliminary data.</text>
</comment>
<sequence>MTAEWAGGAAGFLIGAGCGYAMRAGRLCSFGALEDWVTIGDSRRLKVFALAFVIALLGTEMLIVGGLLDPAHTTYVPSAVPIVGIVLGSLAFGVGMSLVGTCGLGSLVRLGGGDLRSLVVVLVFAGMAYAALRGSLNGLRIDLVERIRLPMPDGARSDLPALIEPWFGAGGRIGATALLGVPLLAWILLDRRLLRTPRMLAAGLTLGVGVVAGWAATTLLADEFAAARPQSLTFVGPVARAVLGIVIGSGDVAEFGAASVFGVVAGSWSAARVKDQFHWEAFDDQREMRRHIAGATLMGLGGVAAGGCTIGQGLTAGSLLAVSWPFALAGFYLGGRFGIAFILEGRLSEALRSLFSR</sequence>
<gene>
    <name evidence="10" type="ORF">ABB55_16985</name>
</gene>
<dbReference type="AlphaFoldDB" id="A0A0P6VR81"/>
<evidence type="ECO:0000313" key="10">
    <source>
        <dbReference type="EMBL" id="KPL53698.1"/>
    </source>
</evidence>
<keyword evidence="7 9" id="KW-0472">Membrane</keyword>
<comment type="similarity">
    <text evidence="8">Belongs to the TsuA/YedE (TC 9.B.102) family.</text>
</comment>
<feature type="transmembrane region" description="Helical" evidence="9">
    <location>
        <begin position="80"/>
        <end position="108"/>
    </location>
</feature>
<dbReference type="Pfam" id="PF04143">
    <property type="entry name" value="Sulf_transp"/>
    <property type="match status" value="1"/>
</dbReference>
<organism evidence="10 11">
    <name type="scientific">Prosthecodimorpha hirschii</name>
    <dbReference type="NCBI Taxonomy" id="665126"/>
    <lineage>
        <taxon>Bacteria</taxon>
        <taxon>Pseudomonadati</taxon>
        <taxon>Pseudomonadota</taxon>
        <taxon>Alphaproteobacteria</taxon>
        <taxon>Hyphomicrobiales</taxon>
        <taxon>Ancalomicrobiaceae</taxon>
        <taxon>Prosthecodimorpha</taxon>
    </lineage>
</organism>
<dbReference type="PANTHER" id="PTHR30574">
    <property type="entry name" value="INNER MEMBRANE PROTEIN YEDE"/>
    <property type="match status" value="1"/>
</dbReference>
<evidence type="ECO:0000256" key="4">
    <source>
        <dbReference type="ARBA" id="ARBA00022519"/>
    </source>
</evidence>
<evidence type="ECO:0000256" key="2">
    <source>
        <dbReference type="ARBA" id="ARBA00022448"/>
    </source>
</evidence>
<accession>A0A0P6VR81</accession>